<feature type="region of interest" description="Disordered" evidence="4">
    <location>
        <begin position="85"/>
        <end position="114"/>
    </location>
</feature>
<reference evidence="7" key="1">
    <citation type="submission" date="2025-08" db="UniProtKB">
        <authorList>
            <consortium name="RefSeq"/>
        </authorList>
    </citation>
    <scope>IDENTIFICATION</scope>
</reference>
<feature type="domain" description="RRM" evidence="5">
    <location>
        <begin position="265"/>
        <end position="353"/>
    </location>
</feature>
<dbReference type="GeneID" id="114449028"/>
<dbReference type="InterPro" id="IPR012677">
    <property type="entry name" value="Nucleotide-bd_a/b_plait_sf"/>
</dbReference>
<keyword evidence="2 3" id="KW-0694">RNA-binding</keyword>
<feature type="domain" description="RRM" evidence="5">
    <location>
        <begin position="382"/>
        <end position="459"/>
    </location>
</feature>
<dbReference type="InParanoid" id="A0A6P7K368"/>
<evidence type="ECO:0000256" key="3">
    <source>
        <dbReference type="PROSITE-ProRule" id="PRU00176"/>
    </source>
</evidence>
<dbReference type="PROSITE" id="PS50102">
    <property type="entry name" value="RRM"/>
    <property type="match status" value="4"/>
</dbReference>
<protein>
    <submittedName>
        <fullName evidence="7">RNA binding motif protein 12Bb</fullName>
    </submittedName>
</protein>
<dbReference type="Proteomes" id="UP000515145">
    <property type="component" value="Chromosome 16"/>
</dbReference>
<gene>
    <name evidence="7" type="primary">rbm12bb</name>
</gene>
<dbReference type="GO" id="GO:0003723">
    <property type="term" value="F:RNA binding"/>
    <property type="evidence" value="ECO:0007669"/>
    <property type="project" value="UniProtKB-UniRule"/>
</dbReference>
<dbReference type="FunCoup" id="A0A6P7K368">
    <property type="interactions" value="883"/>
</dbReference>
<proteinExistence type="predicted"/>
<dbReference type="SUPFAM" id="SSF54928">
    <property type="entry name" value="RNA-binding domain, RBD"/>
    <property type="match status" value="3"/>
</dbReference>
<evidence type="ECO:0000256" key="4">
    <source>
        <dbReference type="SAM" id="MobiDB-lite"/>
    </source>
</evidence>
<evidence type="ECO:0000256" key="1">
    <source>
        <dbReference type="ARBA" id="ARBA00022737"/>
    </source>
</evidence>
<dbReference type="CTD" id="334496"/>
<feature type="domain" description="RRM" evidence="5">
    <location>
        <begin position="554"/>
        <end position="630"/>
    </location>
</feature>
<sequence>MAVVIRLQGLRVTAGAEDIRRFFTGLRIPDGGVHIIGGEQEEAFIIFASDEDARRAMTRSGGLIKNAPVTLLLSSREEMQSMLERSTRELDQKRHLEESARYAGRSQDPEVGRRAVRRSGYSPLSHHQRDANTDVFLFLRGLPYTVTEKEVYDFFGGLPIDEIILLKKKTGANNGSGYVKFATSEAAVEGLKKDREYLGSRYIELLKSNITEWCLATDKGPAVVFKVDNIERGRSPACTPRNPQRHSRSRSPIAHRHVASSNEEYCILLENLSFAVEKQDIKQLFHSAKLGDDQIMFLLNSNGSRTRSAFVLFKNQRDYSNALTSEQARLLNRRVFSHPVSKENMLSLLEAQSAVIPLPRNLERFQEKSTSHSSDPYESEKVCVFVQNLPFDVRKVEIMDFFHGFNITEDKVYMLRDHEGAGIGKALVLFGSEAEATRARSLEGRRFLGSEVILKVISHSQMQQLRADPPELREQLPRVDRYLGRSSRAASGETSYPDHGGARDGNMLTSIVHSHTQRGCDYEPRAVDLRSLQNRGNGFRGSVDSPVQRLDGPTCVKLLNLPFKIRTEEIYDFCYGYCIVPGSVSLLLNQDGNPQGSATVVFESRQEALVAIRELNGRSIGPRKIELLLL</sequence>
<keyword evidence="1" id="KW-0677">Repeat</keyword>
<evidence type="ECO:0000259" key="5">
    <source>
        <dbReference type="PROSITE" id="PS50102"/>
    </source>
</evidence>
<dbReference type="InterPro" id="IPR050666">
    <property type="entry name" value="ESRP"/>
</dbReference>
<accession>A0A6P7K368</accession>
<evidence type="ECO:0000313" key="7">
    <source>
        <dbReference type="RefSeq" id="XP_028282141.1"/>
    </source>
</evidence>
<keyword evidence="6" id="KW-1185">Reference proteome</keyword>
<organism evidence="6 7">
    <name type="scientific">Parambassis ranga</name>
    <name type="common">Indian glassy fish</name>
    <dbReference type="NCBI Taxonomy" id="210632"/>
    <lineage>
        <taxon>Eukaryota</taxon>
        <taxon>Metazoa</taxon>
        <taxon>Chordata</taxon>
        <taxon>Craniata</taxon>
        <taxon>Vertebrata</taxon>
        <taxon>Euteleostomi</taxon>
        <taxon>Actinopterygii</taxon>
        <taxon>Neopterygii</taxon>
        <taxon>Teleostei</taxon>
        <taxon>Neoteleostei</taxon>
        <taxon>Acanthomorphata</taxon>
        <taxon>Ovalentaria</taxon>
        <taxon>Ambassidae</taxon>
        <taxon>Parambassis</taxon>
    </lineage>
</organism>
<dbReference type="Gene3D" id="3.30.70.330">
    <property type="match status" value="5"/>
</dbReference>
<name>A0A6P7K368_9TELE</name>
<feature type="region of interest" description="Disordered" evidence="4">
    <location>
        <begin position="483"/>
        <end position="506"/>
    </location>
</feature>
<dbReference type="SMART" id="SM00360">
    <property type="entry name" value="RRM"/>
    <property type="match status" value="5"/>
</dbReference>
<evidence type="ECO:0000256" key="2">
    <source>
        <dbReference type="ARBA" id="ARBA00022884"/>
    </source>
</evidence>
<feature type="compositionally biased region" description="Basic and acidic residues" evidence="4">
    <location>
        <begin position="85"/>
        <end position="100"/>
    </location>
</feature>
<feature type="domain" description="RRM" evidence="5">
    <location>
        <begin position="135"/>
        <end position="210"/>
    </location>
</feature>
<dbReference type="AlphaFoldDB" id="A0A6P7K368"/>
<dbReference type="RefSeq" id="XP_028282141.1">
    <property type="nucleotide sequence ID" value="XM_028426340.1"/>
</dbReference>
<dbReference type="InterPro" id="IPR000504">
    <property type="entry name" value="RRM_dom"/>
</dbReference>
<evidence type="ECO:0000313" key="6">
    <source>
        <dbReference type="Proteomes" id="UP000515145"/>
    </source>
</evidence>
<dbReference type="PANTHER" id="PTHR13976">
    <property type="entry name" value="HETEROGENEOUS NUCLEAR RIBONUCLEOPROTEIN-RELATED"/>
    <property type="match status" value="1"/>
</dbReference>
<dbReference type="InterPro" id="IPR035979">
    <property type="entry name" value="RBD_domain_sf"/>
</dbReference>
<dbReference type="OrthoDB" id="2588702at2759"/>
<dbReference type="Pfam" id="PF00076">
    <property type="entry name" value="RRM_1"/>
    <property type="match status" value="3"/>
</dbReference>